<dbReference type="Proteomes" id="UP001164539">
    <property type="component" value="Chromosome 2"/>
</dbReference>
<keyword evidence="1" id="KW-0540">Nuclease</keyword>
<evidence type="ECO:0000313" key="2">
    <source>
        <dbReference type="Proteomes" id="UP001164539"/>
    </source>
</evidence>
<keyword evidence="1" id="KW-0255">Endonuclease</keyword>
<name>A0ACC1YTL0_MELAZ</name>
<gene>
    <name evidence="1" type="ORF">OWV82_005421</name>
</gene>
<accession>A0ACC1YTL0</accession>
<keyword evidence="1" id="KW-0378">Hydrolase</keyword>
<dbReference type="EMBL" id="CM051395">
    <property type="protein sequence ID" value="KAJ4726777.1"/>
    <property type="molecule type" value="Genomic_DNA"/>
</dbReference>
<proteinExistence type="predicted"/>
<organism evidence="1 2">
    <name type="scientific">Melia azedarach</name>
    <name type="common">Chinaberry tree</name>
    <dbReference type="NCBI Taxonomy" id="155640"/>
    <lineage>
        <taxon>Eukaryota</taxon>
        <taxon>Viridiplantae</taxon>
        <taxon>Streptophyta</taxon>
        <taxon>Embryophyta</taxon>
        <taxon>Tracheophyta</taxon>
        <taxon>Spermatophyta</taxon>
        <taxon>Magnoliopsida</taxon>
        <taxon>eudicotyledons</taxon>
        <taxon>Gunneridae</taxon>
        <taxon>Pentapetalae</taxon>
        <taxon>rosids</taxon>
        <taxon>malvids</taxon>
        <taxon>Sapindales</taxon>
        <taxon>Meliaceae</taxon>
        <taxon>Melia</taxon>
    </lineage>
</organism>
<keyword evidence="2" id="KW-1185">Reference proteome</keyword>
<protein>
    <submittedName>
        <fullName evidence="1">Calcium-binding endonuclease/exonuclease/phosphatase family</fullName>
    </submittedName>
</protein>
<reference evidence="1 2" key="1">
    <citation type="journal article" date="2023" name="Science">
        <title>Complex scaffold remodeling in plant triterpene biosynthesis.</title>
        <authorList>
            <person name="De La Pena R."/>
            <person name="Hodgson H."/>
            <person name="Liu J.C."/>
            <person name="Stephenson M.J."/>
            <person name="Martin A.C."/>
            <person name="Owen C."/>
            <person name="Harkess A."/>
            <person name="Leebens-Mack J."/>
            <person name="Jimenez L.E."/>
            <person name="Osbourn A."/>
            <person name="Sattely E.S."/>
        </authorList>
    </citation>
    <scope>NUCLEOTIDE SEQUENCE [LARGE SCALE GENOMIC DNA]</scope>
    <source>
        <strain evidence="2">cv. JPN11</strain>
        <tissue evidence="1">Leaf</tissue>
    </source>
</reference>
<evidence type="ECO:0000313" key="1">
    <source>
        <dbReference type="EMBL" id="KAJ4726777.1"/>
    </source>
</evidence>
<sequence length="447" mass="52007">MRTKMKGRISRIGSYAIASSIRDHHQQPSITCTTFNILAPIYKRLSNEDQSCRESDYRAYWLARNHRILDWLLYERSSIICLQEFWVGNEELVNMYEKRLGDAGYLSFKLARTNNRGDGLLTAVHKDYFRVINYRDLLFNDFGDRVAQLLHVELVVPYSECLNDELRQEILIVNTHLLFPHDSSLCLVRLQQVYKILQHVESYQKEYNLNPIPIILCGDWNGSKRGHVYKFLRSQGFVSSYDTAHQYTDADAHKWVSHRNHRGNICGVDFIWLLNPNKYRKLLKASWSEAVFGMFKYLLRRASLTEYDAFAFLKADNDGDYITYSGFCEALQQLNLTGHHHGLSDEETRDLWVQADIDGNGLLDYKEFQLRIWKPTWADQRDEFSNEDENGVVTGSQDQTIGFSVKNAVLFPPEVEKGMWPENYSLSDHARLTVVFSPIRMPCSPLS</sequence>
<comment type="caution">
    <text evidence="1">The sequence shown here is derived from an EMBL/GenBank/DDBJ whole genome shotgun (WGS) entry which is preliminary data.</text>
</comment>